<evidence type="ECO:0000313" key="1">
    <source>
        <dbReference type="EMBL" id="VYT13962.1"/>
    </source>
</evidence>
<dbReference type="EMBL" id="CACRTI010000004">
    <property type="protein sequence ID" value="VYT13962.1"/>
    <property type="molecule type" value="Genomic_DNA"/>
</dbReference>
<dbReference type="RefSeq" id="WP_044257059.1">
    <property type="nucleotide sequence ID" value="NZ_CACRTI010000004.1"/>
</dbReference>
<gene>
    <name evidence="1" type="ORF">CALFYP1_02918</name>
</gene>
<proteinExistence type="predicted"/>
<organism evidence="1">
    <name type="scientific">Citrobacter amalonaticus</name>
    <dbReference type="NCBI Taxonomy" id="35703"/>
    <lineage>
        <taxon>Bacteria</taxon>
        <taxon>Pseudomonadati</taxon>
        <taxon>Pseudomonadota</taxon>
        <taxon>Gammaproteobacteria</taxon>
        <taxon>Enterobacterales</taxon>
        <taxon>Enterobacteriaceae</taxon>
        <taxon>Citrobacter</taxon>
    </lineage>
</organism>
<protein>
    <submittedName>
        <fullName evidence="1">Uncharacterized protein</fullName>
    </submittedName>
</protein>
<sequence>MTQDQQTILMFKGLIASLPEETQVKVKQAEKAIRQLLTEYPDGEATIALGLVGAELQCDDLEHLNK</sequence>
<reference evidence="1" key="1">
    <citation type="submission" date="2019-11" db="EMBL/GenBank/DDBJ databases">
        <authorList>
            <person name="Feng L."/>
        </authorList>
    </citation>
    <scope>NUCLEOTIDE SEQUENCE</scope>
    <source>
        <strain evidence="1">CAmalonaticusLFYP1</strain>
    </source>
</reference>
<accession>A0A6N2UAN7</accession>
<name>A0A6N2UAN7_CITAM</name>
<dbReference type="AlphaFoldDB" id="A0A6N2UAN7"/>